<dbReference type="Gene3D" id="2.180.10.10">
    <property type="entry name" value="RHS repeat-associated core"/>
    <property type="match status" value="1"/>
</dbReference>
<dbReference type="SUPFAM" id="SSF56399">
    <property type="entry name" value="ADP-ribosylation"/>
    <property type="match status" value="1"/>
</dbReference>
<keyword evidence="1" id="KW-0677">Repeat</keyword>
<evidence type="ECO:0000313" key="3">
    <source>
        <dbReference type="EMBL" id="RMT57716.1"/>
    </source>
</evidence>
<dbReference type="InterPro" id="IPR050708">
    <property type="entry name" value="T6SS_VgrG/RHS"/>
</dbReference>
<dbReference type="AlphaFoldDB" id="A0A3M5MFA0"/>
<dbReference type="PANTHER" id="PTHR32305">
    <property type="match status" value="1"/>
</dbReference>
<organism evidence="3 4">
    <name type="scientific">Pseudomonas syringae pv. theae</name>
    <dbReference type="NCBI Taxonomy" id="103985"/>
    <lineage>
        <taxon>Bacteria</taxon>
        <taxon>Pseudomonadati</taxon>
        <taxon>Pseudomonadota</taxon>
        <taxon>Gammaproteobacteria</taxon>
        <taxon>Pseudomonadales</taxon>
        <taxon>Pseudomonadaceae</taxon>
        <taxon>Pseudomonas</taxon>
        <taxon>Pseudomonas syringae</taxon>
    </lineage>
</organism>
<sequence length="375" mass="41269">MLDADGWVRLEHLAMTSSNQAVLCRYSYDPLDRLASSSPTGQADIQRFYQKNRLATEIQGALRRTVFQHEDLLLAQQRHVDGVLETTLLATDQQRSVLQLVDKAGTEPIAYSPYGHHPAESGLTSLLGFNGERRDPVTGHYLLGNGYRAYNPVLMRFNSPDSLSPFDEGGLNAYGYVGGDPVGFGDETGHVKFNIITRLAENSAKRARSSVIVPTPRMDGPQKLVASVPLNIEFSYTHLLPQGPHVQPPLAKQRSVGWSGGEVTVASTSGARRAVLDSPSAKPLSKEEMTHHRYVLATKKHIFDNNGVPLSMQSIKYGCKRRLESARAVQSHYKVSAGYNNNMILKYAKMADNYQLEYDSISGSLSDVRGTASGY</sequence>
<evidence type="ECO:0000259" key="2">
    <source>
        <dbReference type="Pfam" id="PF25023"/>
    </source>
</evidence>
<dbReference type="InterPro" id="IPR056823">
    <property type="entry name" value="TEN-like_YD-shell"/>
</dbReference>
<protein>
    <recommendedName>
        <fullName evidence="2">Teneurin-like YD-shell domain-containing protein</fullName>
    </recommendedName>
</protein>
<feature type="domain" description="Teneurin-like YD-shell" evidence="2">
    <location>
        <begin position="18"/>
        <end position="163"/>
    </location>
</feature>
<proteinExistence type="predicted"/>
<comment type="caution">
    <text evidence="3">The sequence shown here is derived from an EMBL/GenBank/DDBJ whole genome shotgun (WGS) entry which is preliminary data.</text>
</comment>
<dbReference type="PANTHER" id="PTHR32305:SF15">
    <property type="entry name" value="PROTEIN RHSA-RELATED"/>
    <property type="match status" value="1"/>
</dbReference>
<name>A0A3M5MFA0_PSESX</name>
<dbReference type="Proteomes" id="UP000282636">
    <property type="component" value="Unassembled WGS sequence"/>
</dbReference>
<dbReference type="Pfam" id="PF25023">
    <property type="entry name" value="TEN_YD-shell"/>
    <property type="match status" value="1"/>
</dbReference>
<gene>
    <name evidence="3" type="ORF">ALP44_01154</name>
</gene>
<evidence type="ECO:0000256" key="1">
    <source>
        <dbReference type="ARBA" id="ARBA00022737"/>
    </source>
</evidence>
<accession>A0A3M5MFA0</accession>
<dbReference type="InterPro" id="IPR022385">
    <property type="entry name" value="Rhs_assc_core"/>
</dbReference>
<evidence type="ECO:0000313" key="4">
    <source>
        <dbReference type="Proteomes" id="UP000282636"/>
    </source>
</evidence>
<dbReference type="NCBIfam" id="TIGR03696">
    <property type="entry name" value="Rhs_assc_core"/>
    <property type="match status" value="1"/>
</dbReference>
<dbReference type="EMBL" id="RBTL01000352">
    <property type="protein sequence ID" value="RMT57716.1"/>
    <property type="molecule type" value="Genomic_DNA"/>
</dbReference>
<reference evidence="3 4" key="1">
    <citation type="submission" date="2018-08" db="EMBL/GenBank/DDBJ databases">
        <title>Recombination of ecologically and evolutionarily significant loci maintains genetic cohesion in the Pseudomonas syringae species complex.</title>
        <authorList>
            <person name="Dillon M."/>
            <person name="Thakur S."/>
            <person name="Almeida R.N.D."/>
            <person name="Weir B.S."/>
            <person name="Guttman D.S."/>
        </authorList>
    </citation>
    <scope>NUCLEOTIDE SEQUENCE [LARGE SCALE GENOMIC DNA]</scope>
    <source>
        <strain evidence="3 4">ICMP 3934</strain>
    </source>
</reference>